<comment type="caution">
    <text evidence="1">The sequence shown here is derived from an EMBL/GenBank/DDBJ whole genome shotgun (WGS) entry which is preliminary data.</text>
</comment>
<dbReference type="Gene3D" id="1.25.40.10">
    <property type="entry name" value="Tetratricopeptide repeat domain"/>
    <property type="match status" value="1"/>
</dbReference>
<evidence type="ECO:0000313" key="2">
    <source>
        <dbReference type="Proteomes" id="UP001212841"/>
    </source>
</evidence>
<dbReference type="InterPro" id="IPR011990">
    <property type="entry name" value="TPR-like_helical_dom_sf"/>
</dbReference>
<dbReference type="SUPFAM" id="SSF48452">
    <property type="entry name" value="TPR-like"/>
    <property type="match status" value="1"/>
</dbReference>
<dbReference type="Proteomes" id="UP001212841">
    <property type="component" value="Unassembled WGS sequence"/>
</dbReference>
<dbReference type="AlphaFoldDB" id="A0AAD5S6Q6"/>
<sequence length="203" mass="22782">MALMNRNYGKAIEMMAKALRLSVRDGDPFSGEWLGSRDGFLSLYDDALAYGFKQVTLRADSMLVAGSKLLGEANFIAAAAMATEGIALDLNDAYGCLSLRGTIFGNLNRWKESMSDWLQAMTIVPDEPTFPYWVATCKRNLPNRKGTAAEAQKIVDLYERFLLLAPPEGRKVSDAAYNITLWYMYMGMRDNQPQGRQIEEKLR</sequence>
<evidence type="ECO:0000313" key="1">
    <source>
        <dbReference type="EMBL" id="KAJ3047782.1"/>
    </source>
</evidence>
<name>A0AAD5S6Q6_9FUNG</name>
<reference evidence="1" key="1">
    <citation type="submission" date="2020-05" db="EMBL/GenBank/DDBJ databases">
        <title>Phylogenomic resolution of chytrid fungi.</title>
        <authorList>
            <person name="Stajich J.E."/>
            <person name="Amses K."/>
            <person name="Simmons R."/>
            <person name="Seto K."/>
            <person name="Myers J."/>
            <person name="Bonds A."/>
            <person name="Quandt C.A."/>
            <person name="Barry K."/>
            <person name="Liu P."/>
            <person name="Grigoriev I."/>
            <person name="Longcore J.E."/>
            <person name="James T.Y."/>
        </authorList>
    </citation>
    <scope>NUCLEOTIDE SEQUENCE</scope>
    <source>
        <strain evidence="1">JEL0318</strain>
    </source>
</reference>
<protein>
    <submittedName>
        <fullName evidence="1">Uncharacterized protein</fullName>
    </submittedName>
</protein>
<proteinExistence type="predicted"/>
<organism evidence="1 2">
    <name type="scientific">Rhizophlyctis rosea</name>
    <dbReference type="NCBI Taxonomy" id="64517"/>
    <lineage>
        <taxon>Eukaryota</taxon>
        <taxon>Fungi</taxon>
        <taxon>Fungi incertae sedis</taxon>
        <taxon>Chytridiomycota</taxon>
        <taxon>Chytridiomycota incertae sedis</taxon>
        <taxon>Chytridiomycetes</taxon>
        <taxon>Rhizophlyctidales</taxon>
        <taxon>Rhizophlyctidaceae</taxon>
        <taxon>Rhizophlyctis</taxon>
    </lineage>
</organism>
<dbReference type="EMBL" id="JADGJD010000900">
    <property type="protein sequence ID" value="KAJ3047782.1"/>
    <property type="molecule type" value="Genomic_DNA"/>
</dbReference>
<accession>A0AAD5S6Q6</accession>
<keyword evidence="2" id="KW-1185">Reference proteome</keyword>
<gene>
    <name evidence="1" type="ORF">HK097_011218</name>
</gene>